<accession>A0A843U9T4</accession>
<proteinExistence type="predicted"/>
<dbReference type="Proteomes" id="UP000652761">
    <property type="component" value="Unassembled WGS sequence"/>
</dbReference>
<dbReference type="EMBL" id="NMUH01000496">
    <property type="protein sequence ID" value="MQL80245.1"/>
    <property type="molecule type" value="Genomic_DNA"/>
</dbReference>
<organism evidence="1 2">
    <name type="scientific">Colocasia esculenta</name>
    <name type="common">Wild taro</name>
    <name type="synonym">Arum esculentum</name>
    <dbReference type="NCBI Taxonomy" id="4460"/>
    <lineage>
        <taxon>Eukaryota</taxon>
        <taxon>Viridiplantae</taxon>
        <taxon>Streptophyta</taxon>
        <taxon>Embryophyta</taxon>
        <taxon>Tracheophyta</taxon>
        <taxon>Spermatophyta</taxon>
        <taxon>Magnoliopsida</taxon>
        <taxon>Liliopsida</taxon>
        <taxon>Araceae</taxon>
        <taxon>Aroideae</taxon>
        <taxon>Colocasieae</taxon>
        <taxon>Colocasia</taxon>
    </lineage>
</organism>
<sequence length="100" mass="11124">MHTLVVLKDPQRMDLEMGRDALLPSPPWGIYREGAKAGGRAARCSCCLVAAAALANAPLVRWRVPSLPAPKALAWLAPLHPLWRWRRVKTSKRTYLAVET</sequence>
<evidence type="ECO:0000313" key="2">
    <source>
        <dbReference type="Proteomes" id="UP000652761"/>
    </source>
</evidence>
<dbReference type="AlphaFoldDB" id="A0A843U9T4"/>
<name>A0A843U9T4_COLES</name>
<gene>
    <name evidence="1" type="ORF">Taro_012660</name>
</gene>
<keyword evidence="2" id="KW-1185">Reference proteome</keyword>
<comment type="caution">
    <text evidence="1">The sequence shown here is derived from an EMBL/GenBank/DDBJ whole genome shotgun (WGS) entry which is preliminary data.</text>
</comment>
<reference evidence="1" key="1">
    <citation type="submission" date="2017-07" db="EMBL/GenBank/DDBJ databases">
        <title>Taro Niue Genome Assembly and Annotation.</title>
        <authorList>
            <person name="Atibalentja N."/>
            <person name="Keating K."/>
            <person name="Fields C.J."/>
        </authorList>
    </citation>
    <scope>NUCLEOTIDE SEQUENCE</scope>
    <source>
        <strain evidence="1">Niue_2</strain>
        <tissue evidence="1">Leaf</tissue>
    </source>
</reference>
<evidence type="ECO:0000313" key="1">
    <source>
        <dbReference type="EMBL" id="MQL80245.1"/>
    </source>
</evidence>
<protein>
    <submittedName>
        <fullName evidence="1">Uncharacterized protein</fullName>
    </submittedName>
</protein>